<comment type="caution">
    <text evidence="1">The sequence shown here is derived from an EMBL/GenBank/DDBJ whole genome shotgun (WGS) entry which is preliminary data.</text>
</comment>
<evidence type="ECO:0000313" key="1">
    <source>
        <dbReference type="EMBL" id="KAF1001377.1"/>
    </source>
</evidence>
<reference evidence="1" key="1">
    <citation type="submission" date="2020-01" db="EMBL/GenBank/DDBJ databases">
        <title>The Celery Genome Sequence Reveals Sequential Paleo-tetraploidization, Resistance Gene Elimination, Karyotype Evolution, and Functional Innovation in Apiales.</title>
        <authorList>
            <person name="Song X."/>
        </authorList>
    </citation>
    <scope>NUCLEOTIDE SEQUENCE</scope>
    <source>
        <tissue evidence="1">Leaf</tissue>
    </source>
</reference>
<name>A0A6L5B977_APIGR</name>
<gene>
    <name evidence="1" type="ORF">AG4045_025687</name>
</gene>
<evidence type="ECO:0000313" key="2">
    <source>
        <dbReference type="Proteomes" id="UP000593563"/>
    </source>
</evidence>
<dbReference type="Proteomes" id="UP000593563">
    <property type="component" value="Unassembled WGS sequence"/>
</dbReference>
<accession>A0A6L5B977</accession>
<dbReference type="EMBL" id="WRXP01004788">
    <property type="protein sequence ID" value="KAF1001377.1"/>
    <property type="molecule type" value="Genomic_DNA"/>
</dbReference>
<dbReference type="AlphaFoldDB" id="A0A6L5B977"/>
<organism evidence="1 2">
    <name type="scientific">Apium graveolens</name>
    <name type="common">Celery</name>
    <dbReference type="NCBI Taxonomy" id="4045"/>
    <lineage>
        <taxon>Eukaryota</taxon>
        <taxon>Viridiplantae</taxon>
        <taxon>Streptophyta</taxon>
        <taxon>Embryophyta</taxon>
        <taxon>Tracheophyta</taxon>
        <taxon>Spermatophyta</taxon>
        <taxon>Magnoliopsida</taxon>
        <taxon>eudicotyledons</taxon>
        <taxon>Gunneridae</taxon>
        <taxon>Pentapetalae</taxon>
        <taxon>asterids</taxon>
        <taxon>campanulids</taxon>
        <taxon>Apiales</taxon>
        <taxon>Apiaceae</taxon>
        <taxon>Apioideae</taxon>
        <taxon>apioid superclade</taxon>
        <taxon>Apieae</taxon>
        <taxon>Apium</taxon>
    </lineage>
</organism>
<keyword evidence="2" id="KW-1185">Reference proteome</keyword>
<proteinExistence type="predicted"/>
<sequence length="91" mass="10004">MKSAKNVSGLVLDENAFVGINKNQNFTELVKLAREAIGLGKKYWGEIVSGEVKIELGEKIMGNDSVECPKFLSLSEFEVRKNGGMVNGELR</sequence>
<protein>
    <submittedName>
        <fullName evidence="1">Uncharacterized protein</fullName>
    </submittedName>
</protein>